<organism evidence="1 2">
    <name type="scientific">Phytoactinopolyspora halotolerans</name>
    <dbReference type="NCBI Taxonomy" id="1981512"/>
    <lineage>
        <taxon>Bacteria</taxon>
        <taxon>Bacillati</taxon>
        <taxon>Actinomycetota</taxon>
        <taxon>Actinomycetes</taxon>
        <taxon>Jiangellales</taxon>
        <taxon>Jiangellaceae</taxon>
        <taxon>Phytoactinopolyspora</taxon>
    </lineage>
</organism>
<dbReference type="EMBL" id="JAAGOA010000015">
    <property type="protein sequence ID" value="NEE02610.1"/>
    <property type="molecule type" value="Genomic_DNA"/>
</dbReference>
<gene>
    <name evidence="1" type="ORF">G1H10_20800</name>
</gene>
<dbReference type="Gene3D" id="3.30.450.410">
    <property type="match status" value="1"/>
</dbReference>
<dbReference type="SUPFAM" id="SSF160387">
    <property type="entry name" value="NosL/MerB-like"/>
    <property type="match status" value="1"/>
</dbReference>
<dbReference type="PRINTS" id="PR01699">
    <property type="entry name" value="ORGNOHGLYASE"/>
</dbReference>
<proteinExistence type="predicted"/>
<evidence type="ECO:0000313" key="1">
    <source>
        <dbReference type="EMBL" id="NEE02610.1"/>
    </source>
</evidence>
<comment type="caution">
    <text evidence="1">The sequence shown here is derived from an EMBL/GenBank/DDBJ whole genome shotgun (WGS) entry which is preliminary data.</text>
</comment>
<dbReference type="GO" id="GO:0018836">
    <property type="term" value="F:alkylmercury lyase activity"/>
    <property type="evidence" value="ECO:0007669"/>
    <property type="project" value="InterPro"/>
</dbReference>
<accession>A0A6L9SEZ3</accession>
<dbReference type="InterPro" id="IPR004927">
    <property type="entry name" value="MerB"/>
</dbReference>
<dbReference type="Proteomes" id="UP000475214">
    <property type="component" value="Unassembled WGS sequence"/>
</dbReference>
<name>A0A6L9SEZ3_9ACTN</name>
<dbReference type="RefSeq" id="WP_163741294.1">
    <property type="nucleotide sequence ID" value="NZ_JAAGOA010000015.1"/>
</dbReference>
<reference evidence="1 2" key="1">
    <citation type="submission" date="2020-02" db="EMBL/GenBank/DDBJ databases">
        <authorList>
            <person name="Li X.-J."/>
            <person name="Han X.-M."/>
        </authorList>
    </citation>
    <scope>NUCLEOTIDE SEQUENCE [LARGE SCALE GENOMIC DNA]</scope>
    <source>
        <strain evidence="1 2">CCTCC AB 2017055</strain>
    </source>
</reference>
<keyword evidence="2" id="KW-1185">Reference proteome</keyword>
<evidence type="ECO:0000313" key="2">
    <source>
        <dbReference type="Proteomes" id="UP000475214"/>
    </source>
</evidence>
<dbReference type="AlphaFoldDB" id="A0A6L9SEZ3"/>
<evidence type="ECO:0008006" key="3">
    <source>
        <dbReference type="Google" id="ProtNLM"/>
    </source>
</evidence>
<dbReference type="InterPro" id="IPR053717">
    <property type="entry name" value="MerB_lyase_sf"/>
</dbReference>
<protein>
    <recommendedName>
        <fullName evidence="3">Alkylmercury lyase</fullName>
    </recommendedName>
</protein>
<sequence>MTSADTTLALSDLTTPGGGLDLGPGPARLLVGTLRLLAQEGPVTRERARGVVADLGVDRVQADELLEAWTERGEDGDIVGLGVTYNPTAHQMSVDGVRMWAWCAMDTLIFSFVLNQQIAVESQAPGSGGTVRLRVSPSGITDLDPVYAVISWPARDTDQVDMSSKAAIWGTFCHHSFFFRSRAEGDMWASGRDDVVMLEMDDGFDVARELATALLRYEPS</sequence>
<dbReference type="Pfam" id="PF03243">
    <property type="entry name" value="MerB"/>
    <property type="match status" value="1"/>
</dbReference>